<gene>
    <name evidence="2" type="ORF">BLNAU_9233</name>
</gene>
<proteinExistence type="predicted"/>
<feature type="region of interest" description="Disordered" evidence="1">
    <location>
        <begin position="49"/>
        <end position="194"/>
    </location>
</feature>
<reference evidence="2 3" key="1">
    <citation type="journal article" date="2022" name="bioRxiv">
        <title>Genomics of Preaxostyla Flagellates Illuminates Evolutionary Transitions and the Path Towards Mitochondrial Loss.</title>
        <authorList>
            <person name="Novak L.V.F."/>
            <person name="Treitli S.C."/>
            <person name="Pyrih J."/>
            <person name="Halakuc P."/>
            <person name="Pipaliya S.V."/>
            <person name="Vacek V."/>
            <person name="Brzon O."/>
            <person name="Soukal P."/>
            <person name="Eme L."/>
            <person name="Dacks J.B."/>
            <person name="Karnkowska A."/>
            <person name="Elias M."/>
            <person name="Hampl V."/>
        </authorList>
    </citation>
    <scope>NUCLEOTIDE SEQUENCE [LARGE SCALE GENOMIC DNA]</scope>
    <source>
        <strain evidence="2">NAU3</strain>
        <tissue evidence="2">Gut</tissue>
    </source>
</reference>
<evidence type="ECO:0000256" key="1">
    <source>
        <dbReference type="SAM" id="MobiDB-lite"/>
    </source>
</evidence>
<feature type="region of interest" description="Disordered" evidence="1">
    <location>
        <begin position="404"/>
        <end position="430"/>
    </location>
</feature>
<evidence type="ECO:0000313" key="2">
    <source>
        <dbReference type="EMBL" id="KAK2955882.1"/>
    </source>
</evidence>
<feature type="compositionally biased region" description="Polar residues" evidence="1">
    <location>
        <begin position="63"/>
        <end position="79"/>
    </location>
</feature>
<accession>A0ABQ9XWM7</accession>
<sequence length="590" mass="67237">MQQTTQISRAIKQSTIEERIAAQRPLDPSQLTNRLYSKSGRDNTQQLLIQQPRQGVPKAKKQPLQTIPTSTPVIPQLNLQQAAKRTTQTRTRYTPTQSSRDPSSHQTIQFLNPPLTTGRDATTNRATDPISENVLPNTHLPPLDSNSIKPLSSGADNAQTGRSGSGRRTNRPRSTGRTARELVTSRDYQQSSADIGKEPGSNVLIFIQSLRETGNTLDFVYARPACGQYDSLNPYDLIVVPYEKINKTDYYTVSTKGITHFFHGVVDFTSLEEWEKERKYYNLLLLIPTFKDYRVWRSFAAWESYVRCRRISAAHSILQTTHYLSEPPLQSAMNAVRKECLAFKDQIRLYVVNNQKTYSIDDFLLEREAQSNNFKIQLAEFSNSVVERVAKACHDVMDQKGFLKHESGSNKNATKALTSRRIEKKEGEGTDLDEALAGEMSYTKMAARRQECIRLTNFIRSVDCLLLDVLHHIVLQATYDLHHSLKRNLVNPAPTPPSTEAMDKLRNMIQKKRADDEEERLKEEIVRQKLEEEKRMAEDLKNPKKSKSAALNAGFQMRKNMSRSTLHPQTKSQKTVVIEDTIPGLKYHLF</sequence>
<dbReference type="Proteomes" id="UP001281761">
    <property type="component" value="Unassembled WGS sequence"/>
</dbReference>
<dbReference type="EMBL" id="JARBJD010000062">
    <property type="protein sequence ID" value="KAK2955882.1"/>
    <property type="molecule type" value="Genomic_DNA"/>
</dbReference>
<feature type="compositionally biased region" description="Polar residues" evidence="1">
    <location>
        <begin position="144"/>
        <end position="159"/>
    </location>
</feature>
<keyword evidence="3" id="KW-1185">Reference proteome</keyword>
<protein>
    <submittedName>
        <fullName evidence="2">Dynein axonemal heavy chain 6</fullName>
    </submittedName>
</protein>
<organism evidence="2 3">
    <name type="scientific">Blattamonas nauphoetae</name>
    <dbReference type="NCBI Taxonomy" id="2049346"/>
    <lineage>
        <taxon>Eukaryota</taxon>
        <taxon>Metamonada</taxon>
        <taxon>Preaxostyla</taxon>
        <taxon>Oxymonadida</taxon>
        <taxon>Blattamonas</taxon>
    </lineage>
</organism>
<comment type="caution">
    <text evidence="2">The sequence shown here is derived from an EMBL/GenBank/DDBJ whole genome shotgun (WGS) entry which is preliminary data.</text>
</comment>
<name>A0ABQ9XWM7_9EUKA</name>
<feature type="compositionally biased region" description="Low complexity" evidence="1">
    <location>
        <begin position="80"/>
        <end position="100"/>
    </location>
</feature>
<evidence type="ECO:0000313" key="3">
    <source>
        <dbReference type="Proteomes" id="UP001281761"/>
    </source>
</evidence>